<evidence type="ECO:0000256" key="2">
    <source>
        <dbReference type="ARBA" id="ARBA00022692"/>
    </source>
</evidence>
<keyword evidence="5 7" id="KW-0456">Lyase</keyword>
<organism evidence="8 9">
    <name type="scientific">Oxobacter pfennigii</name>
    <dbReference type="NCBI Taxonomy" id="36849"/>
    <lineage>
        <taxon>Bacteria</taxon>
        <taxon>Bacillati</taxon>
        <taxon>Bacillota</taxon>
        <taxon>Clostridia</taxon>
        <taxon>Eubacteriales</taxon>
        <taxon>Clostridiaceae</taxon>
        <taxon>Oxobacter</taxon>
    </lineage>
</organism>
<evidence type="ECO:0000256" key="1">
    <source>
        <dbReference type="ARBA" id="ARBA00022475"/>
    </source>
</evidence>
<dbReference type="GO" id="GO:0071555">
    <property type="term" value="P:cell wall organization"/>
    <property type="evidence" value="ECO:0007669"/>
    <property type="project" value="UniProtKB-KW"/>
</dbReference>
<dbReference type="Gene3D" id="3.30.1490.480">
    <property type="entry name" value="Endolytic murein transglycosylase"/>
    <property type="match status" value="2"/>
</dbReference>
<keyword evidence="2 7" id="KW-0812">Transmembrane</keyword>
<evidence type="ECO:0000313" key="8">
    <source>
        <dbReference type="EMBL" id="KPU44946.1"/>
    </source>
</evidence>
<dbReference type="PANTHER" id="PTHR30518">
    <property type="entry name" value="ENDOLYTIC MUREIN TRANSGLYCOSYLASE"/>
    <property type="match status" value="1"/>
</dbReference>
<dbReference type="GO" id="GO:0008932">
    <property type="term" value="F:lytic endotransglycosylase activity"/>
    <property type="evidence" value="ECO:0007669"/>
    <property type="project" value="UniProtKB-UniRule"/>
</dbReference>
<dbReference type="OrthoDB" id="9814591at2"/>
<dbReference type="PATRIC" id="fig|36849.3.peg.1511"/>
<reference evidence="8 9" key="1">
    <citation type="submission" date="2015-09" db="EMBL/GenBank/DDBJ databases">
        <title>Genome sequence of Oxobacter pfennigii DSM 3222.</title>
        <authorList>
            <person name="Poehlein A."/>
            <person name="Bengelsdorf F.R."/>
            <person name="Schiel-Bengelsdorf B."/>
            <person name="Duerre P."/>
            <person name="Daniel R."/>
        </authorList>
    </citation>
    <scope>NUCLEOTIDE SEQUENCE [LARGE SCALE GENOMIC DNA]</scope>
    <source>
        <strain evidence="8 9">DSM 3222</strain>
    </source>
</reference>
<keyword evidence="1 7" id="KW-1003">Cell membrane</keyword>
<keyword evidence="3 7" id="KW-1133">Transmembrane helix</keyword>
<comment type="catalytic activity">
    <reaction evidence="7">
        <text>a peptidoglycan chain = a peptidoglycan chain with N-acetyl-1,6-anhydromuramyl-[peptide] at the reducing end + a peptidoglycan chain with N-acetylglucosamine at the non-reducing end.</text>
        <dbReference type="EC" id="4.2.2.29"/>
    </reaction>
</comment>
<protein>
    <recommendedName>
        <fullName evidence="7">Endolytic murein transglycosylase</fullName>
        <ecNumber evidence="7">4.2.2.29</ecNumber>
    </recommendedName>
    <alternativeName>
        <fullName evidence="7">Peptidoglycan lytic transglycosylase</fullName>
    </alternativeName>
    <alternativeName>
        <fullName evidence="7">Peptidoglycan polymerization terminase</fullName>
    </alternativeName>
</protein>
<gene>
    <name evidence="7" type="primary">mltG</name>
    <name evidence="8" type="ORF">OXPF_14240</name>
</gene>
<dbReference type="CDD" id="cd08010">
    <property type="entry name" value="MltG_like"/>
    <property type="match status" value="1"/>
</dbReference>
<sequence length="356" mass="39925">MPKGSKKSAGKAKVGIIVFLIIIALISASAYAAVNYYNKSIYEPAGASDAPMLEVTIESGSTSQDIIKTLFNEGLIKDKNSLNIFIRLNKLSGKLMAGKYQLSKSMNAAAIVDKIAKGDVIRDTVKVTIPEGYEIKDIASVFEKAGLVDKETFMNAAQTVNFDYDFLKDIPERDIKLEGYLFPDTYEFSKNVTAEQIINRMLSRFDEIYDEDMRKKTEELNLTIDKVVNMASIVEREAKVAEERPIVAAVFYNRIKINQKLESCATVQYALGERKENLLYKDLEIDSPYNTYKHSGLPVGPIANPGKASLIAALNPEDVDYLYFVVKDQNAGTHAFSKTYSEFLRNKDNYYKNVNQ</sequence>
<dbReference type="Pfam" id="PF02618">
    <property type="entry name" value="YceG"/>
    <property type="match status" value="1"/>
</dbReference>
<keyword evidence="6 7" id="KW-0961">Cell wall biogenesis/degradation</keyword>
<comment type="function">
    <text evidence="7">Functions as a peptidoglycan terminase that cleaves nascent peptidoglycan strands endolytically to terminate their elongation.</text>
</comment>
<evidence type="ECO:0000313" key="9">
    <source>
        <dbReference type="Proteomes" id="UP000050326"/>
    </source>
</evidence>
<dbReference type="EMBL" id="LKET01000028">
    <property type="protein sequence ID" value="KPU44946.1"/>
    <property type="molecule type" value="Genomic_DNA"/>
</dbReference>
<feature type="site" description="Important for catalytic activity" evidence="7">
    <location>
        <position position="237"/>
    </location>
</feature>
<accession>A0A0P8WB54</accession>
<dbReference type="PANTHER" id="PTHR30518:SF2">
    <property type="entry name" value="ENDOLYTIC MUREIN TRANSGLYCOSYLASE"/>
    <property type="match status" value="1"/>
</dbReference>
<dbReference type="RefSeq" id="WP_054874495.1">
    <property type="nucleotide sequence ID" value="NZ_LKET01000028.1"/>
</dbReference>
<evidence type="ECO:0000256" key="3">
    <source>
        <dbReference type="ARBA" id="ARBA00022989"/>
    </source>
</evidence>
<dbReference type="STRING" id="36849.OXPF_14240"/>
<comment type="similarity">
    <text evidence="7">Belongs to the transglycosylase MltG family.</text>
</comment>
<evidence type="ECO:0000256" key="4">
    <source>
        <dbReference type="ARBA" id="ARBA00023136"/>
    </source>
</evidence>
<dbReference type="GO" id="GO:0005886">
    <property type="term" value="C:plasma membrane"/>
    <property type="evidence" value="ECO:0007669"/>
    <property type="project" value="UniProtKB-UniRule"/>
</dbReference>
<evidence type="ECO:0000256" key="6">
    <source>
        <dbReference type="ARBA" id="ARBA00023316"/>
    </source>
</evidence>
<dbReference type="NCBIfam" id="TIGR00247">
    <property type="entry name" value="endolytic transglycosylase MltG"/>
    <property type="match status" value="1"/>
</dbReference>
<dbReference type="AlphaFoldDB" id="A0A0P8WB54"/>
<evidence type="ECO:0000256" key="7">
    <source>
        <dbReference type="HAMAP-Rule" id="MF_02065"/>
    </source>
</evidence>
<dbReference type="Proteomes" id="UP000050326">
    <property type="component" value="Unassembled WGS sequence"/>
</dbReference>
<proteinExistence type="inferred from homology"/>
<dbReference type="Gene3D" id="3.30.160.60">
    <property type="entry name" value="Classic Zinc Finger"/>
    <property type="match status" value="1"/>
</dbReference>
<dbReference type="EC" id="4.2.2.29" evidence="7"/>
<dbReference type="GO" id="GO:0009252">
    <property type="term" value="P:peptidoglycan biosynthetic process"/>
    <property type="evidence" value="ECO:0007669"/>
    <property type="project" value="UniProtKB-UniRule"/>
</dbReference>
<comment type="caution">
    <text evidence="8">The sequence shown here is derived from an EMBL/GenBank/DDBJ whole genome shotgun (WGS) entry which is preliminary data.</text>
</comment>
<evidence type="ECO:0000256" key="5">
    <source>
        <dbReference type="ARBA" id="ARBA00023239"/>
    </source>
</evidence>
<keyword evidence="9" id="KW-1185">Reference proteome</keyword>
<dbReference type="HAMAP" id="MF_02065">
    <property type="entry name" value="MltG"/>
    <property type="match status" value="1"/>
</dbReference>
<name>A0A0P8WB54_9CLOT</name>
<keyword evidence="4 7" id="KW-0472">Membrane</keyword>
<dbReference type="InterPro" id="IPR003770">
    <property type="entry name" value="MLTG-like"/>
</dbReference>